<gene>
    <name evidence="13" type="ORF">BB8028_0006g03270</name>
</gene>
<keyword evidence="10" id="KW-0472">Membrane</keyword>
<dbReference type="GO" id="GO:0004177">
    <property type="term" value="F:aminopeptidase activity"/>
    <property type="evidence" value="ECO:0007669"/>
    <property type="project" value="UniProtKB-KW"/>
</dbReference>
<feature type="transmembrane region" description="Helical" evidence="10">
    <location>
        <begin position="71"/>
        <end position="89"/>
    </location>
</feature>
<evidence type="ECO:0000256" key="4">
    <source>
        <dbReference type="ARBA" id="ARBA00022670"/>
    </source>
</evidence>
<keyword evidence="10" id="KW-1133">Transmembrane helix</keyword>
<dbReference type="Gene3D" id="3.40.630.10">
    <property type="entry name" value="Zn peptidases"/>
    <property type="match status" value="1"/>
</dbReference>
<dbReference type="GO" id="GO:0008235">
    <property type="term" value="F:metalloexopeptidase activity"/>
    <property type="evidence" value="ECO:0007669"/>
    <property type="project" value="InterPro"/>
</dbReference>
<evidence type="ECO:0000256" key="6">
    <source>
        <dbReference type="ARBA" id="ARBA00022729"/>
    </source>
</evidence>
<comment type="cofactor">
    <cofactor evidence="1">
        <name>Zn(2+)</name>
        <dbReference type="ChEBI" id="CHEBI:29105"/>
    </cofactor>
</comment>
<evidence type="ECO:0000259" key="12">
    <source>
        <dbReference type="Pfam" id="PF04389"/>
    </source>
</evidence>
<evidence type="ECO:0000256" key="1">
    <source>
        <dbReference type="ARBA" id="ARBA00001947"/>
    </source>
</evidence>
<dbReference type="GO" id="GO:0006508">
    <property type="term" value="P:proteolysis"/>
    <property type="evidence" value="ECO:0007669"/>
    <property type="project" value="UniProtKB-KW"/>
</dbReference>
<keyword evidence="4 9" id="KW-0645">Protease</keyword>
<dbReference type="InterPro" id="IPR046450">
    <property type="entry name" value="PA_dom_sf"/>
</dbReference>
<evidence type="ECO:0000256" key="9">
    <source>
        <dbReference type="RuleBase" id="RU361240"/>
    </source>
</evidence>
<dbReference type="OrthoDB" id="10013407at2759"/>
<dbReference type="Pfam" id="PF04389">
    <property type="entry name" value="Peptidase_M28"/>
    <property type="match status" value="1"/>
</dbReference>
<evidence type="ECO:0000256" key="3">
    <source>
        <dbReference type="ARBA" id="ARBA00022438"/>
    </source>
</evidence>
<dbReference type="PANTHER" id="PTHR12147">
    <property type="entry name" value="METALLOPEPTIDASE M28 FAMILY MEMBER"/>
    <property type="match status" value="1"/>
</dbReference>
<dbReference type="Proteomes" id="UP000237441">
    <property type="component" value="Unassembled WGS sequence"/>
</dbReference>
<accession>A0A2S7YIL6</accession>
<evidence type="ECO:0000256" key="5">
    <source>
        <dbReference type="ARBA" id="ARBA00022723"/>
    </source>
</evidence>
<dbReference type="PANTHER" id="PTHR12147:SF17">
    <property type="entry name" value="AMINOPEPTIDASE Y"/>
    <property type="match status" value="1"/>
</dbReference>
<feature type="domain" description="PA" evidence="11">
    <location>
        <begin position="208"/>
        <end position="293"/>
    </location>
</feature>
<evidence type="ECO:0000256" key="10">
    <source>
        <dbReference type="SAM" id="Phobius"/>
    </source>
</evidence>
<comment type="caution">
    <text evidence="13">The sequence shown here is derived from an EMBL/GenBank/DDBJ whole genome shotgun (WGS) entry which is preliminary data.</text>
</comment>
<dbReference type="InterPro" id="IPR003137">
    <property type="entry name" value="PA_domain"/>
</dbReference>
<organism evidence="13 14">
    <name type="scientific">Beauveria bassiana</name>
    <name type="common">White muscardine disease fungus</name>
    <name type="synonym">Tritirachium shiotae</name>
    <dbReference type="NCBI Taxonomy" id="176275"/>
    <lineage>
        <taxon>Eukaryota</taxon>
        <taxon>Fungi</taxon>
        <taxon>Dikarya</taxon>
        <taxon>Ascomycota</taxon>
        <taxon>Pezizomycotina</taxon>
        <taxon>Sordariomycetes</taxon>
        <taxon>Hypocreomycetidae</taxon>
        <taxon>Hypocreales</taxon>
        <taxon>Cordycipitaceae</taxon>
        <taxon>Beauveria</taxon>
    </lineage>
</organism>
<keyword evidence="7 9" id="KW-0378">Hydrolase</keyword>
<name>A0A2S7YIL6_BEABA</name>
<evidence type="ECO:0000256" key="8">
    <source>
        <dbReference type="ARBA" id="ARBA00022833"/>
    </source>
</evidence>
<feature type="domain" description="Peptidase M28" evidence="12">
    <location>
        <begin position="320"/>
        <end position="530"/>
    </location>
</feature>
<keyword evidence="6" id="KW-0732">Signal</keyword>
<protein>
    <recommendedName>
        <fullName evidence="9">Peptide hydrolase</fullName>
        <ecNumber evidence="9">3.4.-.-</ecNumber>
    </recommendedName>
</protein>
<keyword evidence="8 9" id="KW-0862">Zinc</keyword>
<dbReference type="Pfam" id="PF02225">
    <property type="entry name" value="PA"/>
    <property type="match status" value="1"/>
</dbReference>
<dbReference type="EMBL" id="JRHA01000006">
    <property type="protein sequence ID" value="PQK16005.1"/>
    <property type="molecule type" value="Genomic_DNA"/>
</dbReference>
<evidence type="ECO:0000259" key="11">
    <source>
        <dbReference type="Pfam" id="PF02225"/>
    </source>
</evidence>
<reference evidence="13 14" key="1">
    <citation type="submission" date="2016-07" db="EMBL/GenBank/DDBJ databases">
        <title>Comparative genomics of the entomopathogenic fungus Beauveria bassiana.</title>
        <authorList>
            <person name="Valero Jimenez C.A."/>
            <person name="Zwaan B.J."/>
            <person name="Van Kan J.A."/>
            <person name="Takken W."/>
            <person name="Debets A.J."/>
            <person name="Schoustra S.E."/>
            <person name="Koenraadt C.J."/>
        </authorList>
    </citation>
    <scope>NUCLEOTIDE SEQUENCE [LARGE SCALE GENOMIC DNA]</scope>
    <source>
        <strain evidence="13 14">ARSEF 8028</strain>
    </source>
</reference>
<dbReference type="SUPFAM" id="SSF53187">
    <property type="entry name" value="Zn-dependent exopeptidases"/>
    <property type="match status" value="1"/>
</dbReference>
<evidence type="ECO:0000256" key="2">
    <source>
        <dbReference type="ARBA" id="ARBA00005957"/>
    </source>
</evidence>
<keyword evidence="3" id="KW-0031">Aminopeptidase</keyword>
<dbReference type="Gene3D" id="3.50.30.30">
    <property type="match status" value="1"/>
</dbReference>
<dbReference type="FunFam" id="3.40.630.10:FF:000054">
    <property type="entry name" value="Peptide hydrolase"/>
    <property type="match status" value="1"/>
</dbReference>
<evidence type="ECO:0000313" key="13">
    <source>
        <dbReference type="EMBL" id="PQK16005.1"/>
    </source>
</evidence>
<dbReference type="SUPFAM" id="SSF52025">
    <property type="entry name" value="PA domain"/>
    <property type="match status" value="1"/>
</dbReference>
<dbReference type="InterPro" id="IPR045175">
    <property type="entry name" value="M28_fam"/>
</dbReference>
<evidence type="ECO:0000256" key="7">
    <source>
        <dbReference type="ARBA" id="ARBA00022801"/>
    </source>
</evidence>
<sequence>MDGMKHPETLVIHYGGGAIPPRSDAKVKTISLGRDRFKLILPSLFLPALILSLHITFALSSTNKMPGIGRIAIAATALAATVLGVAPPAQNPLSKASKTHLVDSQKLQDLVSIDKLSKRAEELYDIAKLSEPDFNRPTRVIGSKGHEGTLRYITDTLHSLGKYYTVTTQTFPLTTSTVFESHLVVGDAVYADAKPFSGTPPTKDKEPVHAPLVLVSRTGCRASDYPAAAKDGIVIVQRGECAFGLKSELAGKAGAKAAIIYNTDDEDISGTLGDPKPDQVATFGISLSRGAALVARLAAGEHIDAIAYIDAAIETINTKNVIAQTTAGDQDQCVVLGGHSDSVEAGPGINDDGSGSLSLLEIAVQLAAFDVHNCVRFAWWSAEEEGLVGSTFYANSLSAEENQKVRVFVDLDMMASPNYAYQVYNSTNAVNPEGSEELRDLATDWYTSQGLNYTFNEFDGRSDYVGFIQHGIPAGGWSTGAEGVKTEAEVALFGGVAGEWYDKNYHQIGDDVSNLNLEAWETNTKLIAHTVATYARSFKGFPERKKPASVAAAGKGSASQFKYRGPYAII</sequence>
<keyword evidence="10" id="KW-0812">Transmembrane</keyword>
<feature type="transmembrane region" description="Helical" evidence="10">
    <location>
        <begin position="39"/>
        <end position="59"/>
    </location>
</feature>
<keyword evidence="5 9" id="KW-0479">Metal-binding</keyword>
<proteinExistence type="inferred from homology"/>
<dbReference type="InterPro" id="IPR007484">
    <property type="entry name" value="Peptidase_M28"/>
</dbReference>
<comment type="similarity">
    <text evidence="2">Belongs to the peptidase M28 family. M28A subfamily.</text>
</comment>
<dbReference type="AlphaFoldDB" id="A0A2S7YIL6"/>
<dbReference type="GO" id="GO:0046872">
    <property type="term" value="F:metal ion binding"/>
    <property type="evidence" value="ECO:0007669"/>
    <property type="project" value="UniProtKB-KW"/>
</dbReference>
<dbReference type="EC" id="3.4.-.-" evidence="9"/>
<evidence type="ECO:0000313" key="14">
    <source>
        <dbReference type="Proteomes" id="UP000237441"/>
    </source>
</evidence>